<dbReference type="PANTHER" id="PTHR46379:SF1">
    <property type="entry name" value="ZINC FINGER MYND DOMAIN-CONTAINING PROTEIN 11"/>
    <property type="match status" value="1"/>
</dbReference>
<feature type="compositionally biased region" description="Low complexity" evidence="7">
    <location>
        <begin position="463"/>
        <end position="474"/>
    </location>
</feature>
<dbReference type="PROSITE" id="PS50812">
    <property type="entry name" value="PWWP"/>
    <property type="match status" value="1"/>
</dbReference>
<dbReference type="PROSITE" id="PS50865">
    <property type="entry name" value="ZF_MYND_2"/>
    <property type="match status" value="1"/>
</dbReference>
<keyword evidence="11" id="KW-1185">Reference proteome</keyword>
<feature type="compositionally biased region" description="Low complexity" evidence="7">
    <location>
        <begin position="506"/>
        <end position="531"/>
    </location>
</feature>
<evidence type="ECO:0000313" key="10">
    <source>
        <dbReference type="EMBL" id="KAL3317605.1"/>
    </source>
</evidence>
<evidence type="ECO:0000256" key="6">
    <source>
        <dbReference type="SAM" id="Coils"/>
    </source>
</evidence>
<keyword evidence="6" id="KW-0175">Coiled coil</keyword>
<keyword evidence="1" id="KW-0479">Metal-binding</keyword>
<feature type="domain" description="MYND-type" evidence="9">
    <location>
        <begin position="634"/>
        <end position="669"/>
    </location>
</feature>
<organism evidence="10 11">
    <name type="scientific">Cichlidogyrus casuarinus</name>
    <dbReference type="NCBI Taxonomy" id="1844966"/>
    <lineage>
        <taxon>Eukaryota</taxon>
        <taxon>Metazoa</taxon>
        <taxon>Spiralia</taxon>
        <taxon>Lophotrochozoa</taxon>
        <taxon>Platyhelminthes</taxon>
        <taxon>Monogenea</taxon>
        <taxon>Monopisthocotylea</taxon>
        <taxon>Dactylogyridea</taxon>
        <taxon>Ancyrocephalidae</taxon>
        <taxon>Cichlidogyrus</taxon>
    </lineage>
</organism>
<keyword evidence="4" id="KW-0103">Bromodomain</keyword>
<evidence type="ECO:0000256" key="1">
    <source>
        <dbReference type="ARBA" id="ARBA00022723"/>
    </source>
</evidence>
<dbReference type="Gene3D" id="1.20.920.10">
    <property type="entry name" value="Bromodomain-like"/>
    <property type="match status" value="1"/>
</dbReference>
<dbReference type="Gene3D" id="3.30.40.10">
    <property type="entry name" value="Zinc/RING finger domain, C3HC4 (zinc finger)"/>
    <property type="match status" value="1"/>
</dbReference>
<dbReference type="Proteomes" id="UP001626550">
    <property type="component" value="Unassembled WGS sequence"/>
</dbReference>
<dbReference type="EMBL" id="JBJKFK010000356">
    <property type="protein sequence ID" value="KAL3317605.1"/>
    <property type="molecule type" value="Genomic_DNA"/>
</dbReference>
<dbReference type="InterPro" id="IPR057053">
    <property type="entry name" value="MYND_ZMYND11_ZMYD8"/>
</dbReference>
<feature type="compositionally biased region" description="Polar residues" evidence="7">
    <location>
        <begin position="366"/>
        <end position="397"/>
    </location>
</feature>
<dbReference type="InterPro" id="IPR011011">
    <property type="entry name" value="Znf_FYVE_PHD"/>
</dbReference>
<evidence type="ECO:0000256" key="5">
    <source>
        <dbReference type="PROSITE-ProRule" id="PRU00134"/>
    </source>
</evidence>
<dbReference type="SUPFAM" id="SSF57903">
    <property type="entry name" value="FYVE/PHD zinc finger"/>
    <property type="match status" value="1"/>
</dbReference>
<accession>A0ABD2QDH3</accession>
<dbReference type="InterPro" id="IPR047269">
    <property type="entry name" value="ZMY11"/>
</dbReference>
<feature type="domain" description="PWWP" evidence="8">
    <location>
        <begin position="291"/>
        <end position="342"/>
    </location>
</feature>
<evidence type="ECO:0000256" key="7">
    <source>
        <dbReference type="SAM" id="MobiDB-lite"/>
    </source>
</evidence>
<dbReference type="SUPFAM" id="SSF144232">
    <property type="entry name" value="HIT/MYND zinc finger-like"/>
    <property type="match status" value="1"/>
</dbReference>
<evidence type="ECO:0000313" key="11">
    <source>
        <dbReference type="Proteomes" id="UP001626550"/>
    </source>
</evidence>
<evidence type="ECO:0000259" key="8">
    <source>
        <dbReference type="PROSITE" id="PS50812"/>
    </source>
</evidence>
<dbReference type="Gene3D" id="2.30.30.140">
    <property type="match status" value="1"/>
</dbReference>
<reference evidence="10 11" key="1">
    <citation type="submission" date="2024-11" db="EMBL/GenBank/DDBJ databases">
        <title>Adaptive evolution of stress response genes in parasites aligns with host niche diversity.</title>
        <authorList>
            <person name="Hahn C."/>
            <person name="Resl P."/>
        </authorList>
    </citation>
    <scope>NUCLEOTIDE SEQUENCE [LARGE SCALE GENOMIC DNA]</scope>
    <source>
        <strain evidence="10">EGGRZ-B1_66</strain>
        <tissue evidence="10">Body</tissue>
    </source>
</reference>
<evidence type="ECO:0000256" key="2">
    <source>
        <dbReference type="ARBA" id="ARBA00022771"/>
    </source>
</evidence>
<dbReference type="InterPro" id="IPR013083">
    <property type="entry name" value="Znf_RING/FYVE/PHD"/>
</dbReference>
<evidence type="ECO:0000256" key="4">
    <source>
        <dbReference type="ARBA" id="ARBA00023117"/>
    </source>
</evidence>
<evidence type="ECO:0000259" key="9">
    <source>
        <dbReference type="PROSITE" id="PS50865"/>
    </source>
</evidence>
<protein>
    <submittedName>
        <fullName evidence="10">Negative regulation of extrinsic apoptotic signaling pathway</fullName>
    </submittedName>
</protein>
<evidence type="ECO:0000256" key="3">
    <source>
        <dbReference type="ARBA" id="ARBA00022833"/>
    </source>
</evidence>
<dbReference type="InterPro" id="IPR002893">
    <property type="entry name" value="Znf_MYND"/>
</dbReference>
<dbReference type="InterPro" id="IPR036427">
    <property type="entry name" value="Bromodomain-like_sf"/>
</dbReference>
<dbReference type="PANTHER" id="PTHR46379">
    <property type="entry name" value="ZINC FINGER MYND DOMAIN-CONTAINING"/>
    <property type="match status" value="1"/>
</dbReference>
<dbReference type="SUPFAM" id="SSF63748">
    <property type="entry name" value="Tudor/PWWP/MBT"/>
    <property type="match status" value="1"/>
</dbReference>
<name>A0ABD2QDH3_9PLAT</name>
<dbReference type="AlphaFoldDB" id="A0ABD2QDH3"/>
<keyword evidence="2 5" id="KW-0863">Zinc-finger</keyword>
<feature type="region of interest" description="Disordered" evidence="7">
    <location>
        <begin position="452"/>
        <end position="551"/>
    </location>
</feature>
<proteinExistence type="predicted"/>
<sequence length="686" mass="76287">MSNFRYTDPVYLQYIWDALDYLTQTDGSRSFDSLYDFIRTNKDPKCNSARIQAELSNATKDAVISINGNDYFRMDISKLTRNKHDWYCFECHTPGLVIACPSCHRVFHKDCLQTASQSSKNNALSAELSDTFYRDVSLTGPCPICLLKDKIQLPTEHELDLPKILLTCLDRMKNKQTWKQLGFIGYLNDSARNNYFLLMEVNTKTIGDKLKLAPKAGGYSSRSAVLADVDQLVHNSAIIYGPKADMSNSARQLRSMLKKELRESTFCIDCYLHSESAKNIHSRITLACRRPHQLVWYQHNGWSFWPFKVLSEDDDSYEVVSFGGRHDRNYVPKERTTAFSFGLAHDLGLRMTPALRKALDEVKEYQANQARSDQQNPPTCLQSHQGSPSDSSLSKPTKQGKKRLRKSSSEAMLEPKKPKVSEASTTSSLLFAAASQAACSYSGYYTTPQQQPATAALKDSSDSDSSSSSSSSSSTKHVGSSSRPKLGKMSPLQASSIQSPKPPPSVAKAVPLSVSPAALSSASSSGLGSSLCGDPKSVDTSPGANGHKDTSSLVASTNQMLSSMAATLPAPSPEANLRRELEEVIHADYAERISRLSRDRDNAREETRRLERALSEMKRLHENELKATKQKCWCHVCLKEAYYHCCAGVSYCSQTCQLDHWTSQHSRECRRANKSQTTCARNSETL</sequence>
<keyword evidence="3" id="KW-0862">Zinc</keyword>
<feature type="coiled-coil region" evidence="6">
    <location>
        <begin position="586"/>
        <end position="630"/>
    </location>
</feature>
<gene>
    <name evidence="10" type="primary">ZMYND11</name>
    <name evidence="10" type="ORF">Ciccas_003741</name>
</gene>
<dbReference type="InterPro" id="IPR000313">
    <property type="entry name" value="PWWP_dom"/>
</dbReference>
<dbReference type="GO" id="GO:0008270">
    <property type="term" value="F:zinc ion binding"/>
    <property type="evidence" value="ECO:0007669"/>
    <property type="project" value="UniProtKB-KW"/>
</dbReference>
<comment type="caution">
    <text evidence="10">The sequence shown here is derived from an EMBL/GenBank/DDBJ whole genome shotgun (WGS) entry which is preliminary data.</text>
</comment>
<feature type="region of interest" description="Disordered" evidence="7">
    <location>
        <begin position="366"/>
        <end position="424"/>
    </location>
</feature>
<dbReference type="Pfam" id="PF24324">
    <property type="entry name" value="MYND_ZMYND11_ZMYD8"/>
    <property type="match status" value="1"/>
</dbReference>